<dbReference type="InterPro" id="IPR050526">
    <property type="entry name" value="Rubredoxin_ET"/>
</dbReference>
<dbReference type="PRINTS" id="PR00163">
    <property type="entry name" value="RUBREDOXIN"/>
</dbReference>
<dbReference type="GO" id="GO:0043448">
    <property type="term" value="P:alkane catabolic process"/>
    <property type="evidence" value="ECO:0007669"/>
    <property type="project" value="TreeGrafter"/>
</dbReference>
<feature type="binding site" evidence="8">
    <location>
        <position position="43"/>
    </location>
    <ligand>
        <name>Fe cation</name>
        <dbReference type="ChEBI" id="CHEBI:24875"/>
    </ligand>
</feature>
<keyword evidence="6 7" id="KW-0408">Iron</keyword>
<dbReference type="CDD" id="cd00730">
    <property type="entry name" value="rubredoxin"/>
    <property type="match status" value="1"/>
</dbReference>
<evidence type="ECO:0000259" key="9">
    <source>
        <dbReference type="PROSITE" id="PS50903"/>
    </source>
</evidence>
<keyword evidence="3 7" id="KW-0813">Transport</keyword>
<dbReference type="InterPro" id="IPR024922">
    <property type="entry name" value="Rubredoxin"/>
</dbReference>
<dbReference type="PANTHER" id="PTHR47627">
    <property type="entry name" value="RUBREDOXIN"/>
    <property type="match status" value="1"/>
</dbReference>
<evidence type="ECO:0000256" key="1">
    <source>
        <dbReference type="ARBA" id="ARBA00002360"/>
    </source>
</evidence>
<dbReference type="InterPro" id="IPR024934">
    <property type="entry name" value="Rubredoxin-like_dom"/>
</dbReference>
<keyword evidence="5 7" id="KW-0249">Electron transport</keyword>
<dbReference type="Pfam" id="PF00301">
    <property type="entry name" value="Rubredoxin"/>
    <property type="match status" value="1"/>
</dbReference>
<comment type="cofactor">
    <cofactor evidence="7 8">
        <name>Fe(3+)</name>
        <dbReference type="ChEBI" id="CHEBI:29034"/>
    </cofactor>
    <text evidence="7 8">Binds 1 Fe(3+) ion per subunit.</text>
</comment>
<dbReference type="PIRSF" id="PIRSF000071">
    <property type="entry name" value="Rubredoxin"/>
    <property type="match status" value="1"/>
</dbReference>
<dbReference type="GO" id="GO:0009055">
    <property type="term" value="F:electron transfer activity"/>
    <property type="evidence" value="ECO:0007669"/>
    <property type="project" value="InterPro"/>
</dbReference>
<comment type="function">
    <text evidence="1 7">Rubredoxin is a small nonheme, iron protein lacking acid-labile sulfide. Its single Fe, chelated to 4 Cys, functions as an electron acceptor and may also stabilize the conformation of the molecule.</text>
</comment>
<dbReference type="RefSeq" id="WP_353743253.1">
    <property type="nucleotide sequence ID" value="NZ_BCNX01000012.1"/>
</dbReference>
<comment type="similarity">
    <text evidence="2 7">Belongs to the rubredoxin family.</text>
</comment>
<feature type="binding site" evidence="8">
    <location>
        <position position="7"/>
    </location>
    <ligand>
        <name>Fe cation</name>
        <dbReference type="ChEBI" id="CHEBI:24875"/>
    </ligand>
</feature>
<organism evidence="10 11">
    <name type="scientific">Methanoculleus thermophilus</name>
    <dbReference type="NCBI Taxonomy" id="2200"/>
    <lineage>
        <taxon>Archaea</taxon>
        <taxon>Methanobacteriati</taxon>
        <taxon>Methanobacteriota</taxon>
        <taxon>Stenosarchaea group</taxon>
        <taxon>Methanomicrobia</taxon>
        <taxon>Methanomicrobiales</taxon>
        <taxon>Methanomicrobiaceae</taxon>
        <taxon>Methanoculleus</taxon>
    </lineage>
</organism>
<keyword evidence="11" id="KW-1185">Reference proteome</keyword>
<name>A0A1G9BDB7_9EURY</name>
<evidence type="ECO:0000313" key="10">
    <source>
        <dbReference type="EMBL" id="SDK37546.1"/>
    </source>
</evidence>
<evidence type="ECO:0000256" key="4">
    <source>
        <dbReference type="ARBA" id="ARBA00022723"/>
    </source>
</evidence>
<dbReference type="EMBL" id="FNFT01000009">
    <property type="protein sequence ID" value="SDK37546.1"/>
    <property type="molecule type" value="Genomic_DNA"/>
</dbReference>
<dbReference type="AlphaFoldDB" id="A0A1G9BDB7"/>
<evidence type="ECO:0000256" key="8">
    <source>
        <dbReference type="PIRSR" id="PIRSR000071-1"/>
    </source>
</evidence>
<proteinExistence type="inferred from homology"/>
<dbReference type="SUPFAM" id="SSF57802">
    <property type="entry name" value="Rubredoxin-like"/>
    <property type="match status" value="1"/>
</dbReference>
<feature type="binding site" evidence="8">
    <location>
        <position position="10"/>
    </location>
    <ligand>
        <name>Fe cation</name>
        <dbReference type="ChEBI" id="CHEBI:24875"/>
    </ligand>
</feature>
<dbReference type="InterPro" id="IPR024935">
    <property type="entry name" value="Rubredoxin_dom"/>
</dbReference>
<dbReference type="Proteomes" id="UP000326500">
    <property type="component" value="Unassembled WGS sequence"/>
</dbReference>
<feature type="binding site" evidence="8">
    <location>
        <position position="40"/>
    </location>
    <ligand>
        <name>Fe cation</name>
        <dbReference type="ChEBI" id="CHEBI:24875"/>
    </ligand>
</feature>
<evidence type="ECO:0000256" key="6">
    <source>
        <dbReference type="ARBA" id="ARBA00023004"/>
    </source>
</evidence>
<evidence type="ECO:0000256" key="7">
    <source>
        <dbReference type="PIRNR" id="PIRNR000071"/>
    </source>
</evidence>
<dbReference type="PROSITE" id="PS50903">
    <property type="entry name" value="RUBREDOXIN_LIKE"/>
    <property type="match status" value="1"/>
</dbReference>
<keyword evidence="4 7" id="KW-0479">Metal-binding</keyword>
<sequence>MMESYRCGLCGYVYNPRAGEPGRGIGPRTEFGDLPETWTCSRCGAEKSRFKKA</sequence>
<dbReference type="Gene3D" id="2.20.28.10">
    <property type="match status" value="1"/>
</dbReference>
<dbReference type="GO" id="GO:0005506">
    <property type="term" value="F:iron ion binding"/>
    <property type="evidence" value="ECO:0007669"/>
    <property type="project" value="InterPro"/>
</dbReference>
<feature type="domain" description="Rubredoxin-like" evidence="9">
    <location>
        <begin position="2"/>
        <end position="53"/>
    </location>
</feature>
<dbReference type="STRING" id="2200.GCA_001571405_02154"/>
<evidence type="ECO:0000256" key="2">
    <source>
        <dbReference type="ARBA" id="ARBA00005337"/>
    </source>
</evidence>
<evidence type="ECO:0000256" key="5">
    <source>
        <dbReference type="ARBA" id="ARBA00022982"/>
    </source>
</evidence>
<dbReference type="PANTHER" id="PTHR47627:SF1">
    <property type="entry name" value="RUBREDOXIN-1-RELATED"/>
    <property type="match status" value="1"/>
</dbReference>
<evidence type="ECO:0000313" key="11">
    <source>
        <dbReference type="Proteomes" id="UP000326500"/>
    </source>
</evidence>
<accession>A0A1G9BDB7</accession>
<evidence type="ECO:0000256" key="3">
    <source>
        <dbReference type="ARBA" id="ARBA00022448"/>
    </source>
</evidence>
<reference evidence="10 11" key="1">
    <citation type="submission" date="2016-10" db="EMBL/GenBank/DDBJ databases">
        <authorList>
            <person name="Varghese N."/>
            <person name="Submissions S."/>
        </authorList>
    </citation>
    <scope>NUCLEOTIDE SEQUENCE [LARGE SCALE GENOMIC DNA]</scope>
    <source>
        <strain evidence="10 11">DSM 2373</strain>
    </source>
</reference>
<protein>
    <recommendedName>
        <fullName evidence="7">Rubredoxin</fullName>
    </recommendedName>
</protein>
<gene>
    <name evidence="10" type="ORF">SAMN04488571_10915</name>
</gene>